<protein>
    <submittedName>
        <fullName evidence="6">LysR substrate binding domain-containing protein</fullName>
    </submittedName>
</protein>
<dbReference type="GO" id="GO:0006351">
    <property type="term" value="P:DNA-templated transcription"/>
    <property type="evidence" value="ECO:0007669"/>
    <property type="project" value="TreeGrafter"/>
</dbReference>
<dbReference type="EMBL" id="FNEM01000006">
    <property type="protein sequence ID" value="SDJ22727.1"/>
    <property type="molecule type" value="Genomic_DNA"/>
</dbReference>
<comment type="similarity">
    <text evidence="1">Belongs to the LysR transcriptional regulatory family.</text>
</comment>
<dbReference type="FunFam" id="3.40.190.290:FF:000001">
    <property type="entry name" value="Transcriptional regulator, LysR family"/>
    <property type="match status" value="1"/>
</dbReference>
<dbReference type="InterPro" id="IPR005119">
    <property type="entry name" value="LysR_subst-bd"/>
</dbReference>
<keyword evidence="2" id="KW-0805">Transcription regulation</keyword>
<keyword evidence="4" id="KW-0804">Transcription</keyword>
<reference evidence="7" key="1">
    <citation type="submission" date="2016-10" db="EMBL/GenBank/DDBJ databases">
        <authorList>
            <person name="Varghese N."/>
            <person name="Submissions S."/>
        </authorList>
    </citation>
    <scope>NUCLEOTIDE SEQUENCE [LARGE SCALE GENOMIC DNA]</scope>
    <source>
        <strain evidence="7">DSM 23317</strain>
    </source>
</reference>
<dbReference type="PANTHER" id="PTHR30537">
    <property type="entry name" value="HTH-TYPE TRANSCRIPTIONAL REGULATOR"/>
    <property type="match status" value="1"/>
</dbReference>
<dbReference type="GO" id="GO:0003700">
    <property type="term" value="F:DNA-binding transcription factor activity"/>
    <property type="evidence" value="ECO:0007669"/>
    <property type="project" value="TreeGrafter"/>
</dbReference>
<name>A0A1G8S0J2_9GAMM</name>
<dbReference type="Gene3D" id="3.40.190.290">
    <property type="match status" value="1"/>
</dbReference>
<dbReference type="AlphaFoldDB" id="A0A1G8S0J2"/>
<evidence type="ECO:0000256" key="4">
    <source>
        <dbReference type="ARBA" id="ARBA00023163"/>
    </source>
</evidence>
<evidence type="ECO:0000313" key="7">
    <source>
        <dbReference type="Proteomes" id="UP000199527"/>
    </source>
</evidence>
<evidence type="ECO:0000256" key="2">
    <source>
        <dbReference type="ARBA" id="ARBA00023015"/>
    </source>
</evidence>
<evidence type="ECO:0000259" key="5">
    <source>
        <dbReference type="Pfam" id="PF03466"/>
    </source>
</evidence>
<sequence>MISSRVATPQGVLRVAAPVVFGRLVIAPSLAEFLSLSPDIEVDLALSDKHVDLISEGVDVAIRTKVLEDSSLVARHLFDNPMLLVAAPDYLAQHGEPKEPADLQRHNCLIYSMLKSINIWHFSHHDPNVSVALNGNIQGDNGDVILKLVLDGAGLAQLNIWMLDEHLKSGRLEPVLSDFVATPLPVNAIYPQSHYVPLKVRCFINFIKQKISKNLVFQ</sequence>
<dbReference type="GO" id="GO:0043565">
    <property type="term" value="F:sequence-specific DNA binding"/>
    <property type="evidence" value="ECO:0007669"/>
    <property type="project" value="TreeGrafter"/>
</dbReference>
<dbReference type="CDD" id="cd08422">
    <property type="entry name" value="PBP2_CrgA_like"/>
    <property type="match status" value="1"/>
</dbReference>
<gene>
    <name evidence="6" type="ORF">SAMN04488540_10638</name>
</gene>
<dbReference type="SUPFAM" id="SSF53850">
    <property type="entry name" value="Periplasmic binding protein-like II"/>
    <property type="match status" value="1"/>
</dbReference>
<dbReference type="Proteomes" id="UP000199527">
    <property type="component" value="Unassembled WGS sequence"/>
</dbReference>
<organism evidence="6 7">
    <name type="scientific">Ferrimonas sediminum</name>
    <dbReference type="NCBI Taxonomy" id="718193"/>
    <lineage>
        <taxon>Bacteria</taxon>
        <taxon>Pseudomonadati</taxon>
        <taxon>Pseudomonadota</taxon>
        <taxon>Gammaproteobacteria</taxon>
        <taxon>Alteromonadales</taxon>
        <taxon>Ferrimonadaceae</taxon>
        <taxon>Ferrimonas</taxon>
    </lineage>
</organism>
<accession>A0A1G8S0J2</accession>
<dbReference type="Pfam" id="PF03466">
    <property type="entry name" value="LysR_substrate"/>
    <property type="match status" value="1"/>
</dbReference>
<evidence type="ECO:0000256" key="3">
    <source>
        <dbReference type="ARBA" id="ARBA00023125"/>
    </source>
</evidence>
<evidence type="ECO:0000313" key="6">
    <source>
        <dbReference type="EMBL" id="SDJ22727.1"/>
    </source>
</evidence>
<keyword evidence="7" id="KW-1185">Reference proteome</keyword>
<dbReference type="InterPro" id="IPR058163">
    <property type="entry name" value="LysR-type_TF_proteobact-type"/>
</dbReference>
<evidence type="ECO:0000256" key="1">
    <source>
        <dbReference type="ARBA" id="ARBA00009437"/>
    </source>
</evidence>
<keyword evidence="3" id="KW-0238">DNA-binding</keyword>
<feature type="domain" description="LysR substrate-binding" evidence="5">
    <location>
        <begin position="8"/>
        <end position="210"/>
    </location>
</feature>
<dbReference type="PANTHER" id="PTHR30537:SF5">
    <property type="entry name" value="HTH-TYPE TRANSCRIPTIONAL ACTIVATOR TTDR-RELATED"/>
    <property type="match status" value="1"/>
</dbReference>
<proteinExistence type="inferred from homology"/>